<dbReference type="SMART" id="SM00650">
    <property type="entry name" value="rADc"/>
    <property type="match status" value="1"/>
</dbReference>
<accession>A0A7X2MXA9</accession>
<protein>
    <recommendedName>
        <fullName evidence="7">Ribosomal RNA small subunit methyltransferase A</fullName>
        <ecNumber evidence="7">2.1.1.182</ecNumber>
    </recommendedName>
    <alternativeName>
        <fullName evidence="7">16S rRNA (adenine(1518)-N(6)/adenine(1519)-N(6))-dimethyltransferase</fullName>
    </alternativeName>
    <alternativeName>
        <fullName evidence="7">16S rRNA dimethyladenosine transferase</fullName>
    </alternativeName>
    <alternativeName>
        <fullName evidence="7">16S rRNA dimethylase</fullName>
    </alternativeName>
    <alternativeName>
        <fullName evidence="7">S-adenosylmethionine-6-N', N'-adenosyl(rRNA) dimethyltransferase</fullName>
    </alternativeName>
</protein>
<dbReference type="GO" id="GO:0003723">
    <property type="term" value="F:RNA binding"/>
    <property type="evidence" value="ECO:0007669"/>
    <property type="project" value="UniProtKB-UniRule"/>
</dbReference>
<feature type="binding site" evidence="7 8">
    <location>
        <position position="53"/>
    </location>
    <ligand>
        <name>S-adenosyl-L-methionine</name>
        <dbReference type="ChEBI" id="CHEBI:59789"/>
    </ligand>
</feature>
<dbReference type="InterPro" id="IPR023165">
    <property type="entry name" value="rRNA_Ade_diMease-like_C"/>
</dbReference>
<sequence>MDMKDIQTQELVKKYNFKFTKSLGQNFLTDESVPHDIVNGAEVNKDDLVIEIGPGVGTLTTQLLNRAKRVIAIELDDKLIPILQEELGDNPNFQLIHNDALKVDFKQLIGEEKHVKLVANLPYYVTTPIIVKLLKERYNFESLTIMIQKEVAERIDAEPNCKDYGSLSLLVQYYCDTKIVRKVAPSCFIPRPKVESIVIRLDKLASPRVEVKDEKLFFEVIRSSFNMRRKTLMNGLKVLGLPKEKLEEAFNNAGIDLRRRGETLSIEEFANLSDQIYEVKNK</sequence>
<feature type="binding site" evidence="7 8">
    <location>
        <position position="120"/>
    </location>
    <ligand>
        <name>S-adenosyl-L-methionine</name>
        <dbReference type="ChEBI" id="CHEBI:59789"/>
    </ligand>
</feature>
<evidence type="ECO:0000313" key="10">
    <source>
        <dbReference type="EMBL" id="MSR90777.1"/>
    </source>
</evidence>
<keyword evidence="1 7" id="KW-0963">Cytoplasm</keyword>
<dbReference type="FunFam" id="1.10.8.100:FF:000001">
    <property type="entry name" value="Ribosomal RNA small subunit methyltransferase A"/>
    <property type="match status" value="1"/>
</dbReference>
<evidence type="ECO:0000256" key="8">
    <source>
        <dbReference type="PROSITE-ProRule" id="PRU01026"/>
    </source>
</evidence>
<dbReference type="PANTHER" id="PTHR11727:SF7">
    <property type="entry name" value="DIMETHYLADENOSINE TRANSFERASE-RELATED"/>
    <property type="match status" value="1"/>
</dbReference>
<comment type="subcellular location">
    <subcellularLocation>
        <location evidence="7">Cytoplasm</location>
    </subcellularLocation>
</comment>
<keyword evidence="2 7" id="KW-0698">rRNA processing</keyword>
<comment type="function">
    <text evidence="7">Specifically dimethylates two adjacent adenosines (A1518 and A1519) in the loop of a conserved hairpin near the 3'-end of 16S rRNA in the 30S particle. May play a critical role in biogenesis of 30S subunits.</text>
</comment>
<dbReference type="AlphaFoldDB" id="A0A7X2MXA9"/>
<dbReference type="InterPro" id="IPR029063">
    <property type="entry name" value="SAM-dependent_MTases_sf"/>
</dbReference>
<dbReference type="GO" id="GO:0052908">
    <property type="term" value="F:16S rRNA (adenine(1518)-N(6)/adenine(1519)-N(6))-dimethyltransferase activity"/>
    <property type="evidence" value="ECO:0007669"/>
    <property type="project" value="UniProtKB-EC"/>
</dbReference>
<dbReference type="HAMAP" id="MF_00607">
    <property type="entry name" value="16SrRNA_methyltr_A"/>
    <property type="match status" value="1"/>
</dbReference>
<dbReference type="InterPro" id="IPR020598">
    <property type="entry name" value="rRNA_Ade_methylase_Trfase_N"/>
</dbReference>
<evidence type="ECO:0000256" key="1">
    <source>
        <dbReference type="ARBA" id="ARBA00022490"/>
    </source>
</evidence>
<feature type="binding site" evidence="7 8">
    <location>
        <position position="28"/>
    </location>
    <ligand>
        <name>S-adenosyl-L-methionine</name>
        <dbReference type="ChEBI" id="CHEBI:59789"/>
    </ligand>
</feature>
<dbReference type="Proteomes" id="UP000460287">
    <property type="component" value="Unassembled WGS sequence"/>
</dbReference>
<organism evidence="10 11">
    <name type="scientific">Inconstantimicrobium porci</name>
    <dbReference type="NCBI Taxonomy" id="2652291"/>
    <lineage>
        <taxon>Bacteria</taxon>
        <taxon>Bacillati</taxon>
        <taxon>Bacillota</taxon>
        <taxon>Clostridia</taxon>
        <taxon>Eubacteriales</taxon>
        <taxon>Clostridiaceae</taxon>
        <taxon>Inconstantimicrobium</taxon>
    </lineage>
</organism>
<keyword evidence="4 7" id="KW-0808">Transferase</keyword>
<reference evidence="10 11" key="1">
    <citation type="submission" date="2019-08" db="EMBL/GenBank/DDBJ databases">
        <title>In-depth cultivation of the pig gut microbiome towards novel bacterial diversity and tailored functional studies.</title>
        <authorList>
            <person name="Wylensek D."/>
            <person name="Hitch T.C.A."/>
            <person name="Clavel T."/>
        </authorList>
    </citation>
    <scope>NUCLEOTIDE SEQUENCE [LARGE SCALE GENOMIC DNA]</scope>
    <source>
        <strain evidence="10 11">WCA-383-APC-5B</strain>
    </source>
</reference>
<proteinExistence type="inferred from homology"/>
<keyword evidence="11" id="KW-1185">Reference proteome</keyword>
<dbReference type="NCBIfam" id="TIGR00755">
    <property type="entry name" value="ksgA"/>
    <property type="match status" value="1"/>
</dbReference>
<evidence type="ECO:0000256" key="6">
    <source>
        <dbReference type="ARBA" id="ARBA00022884"/>
    </source>
</evidence>
<dbReference type="InterPro" id="IPR001737">
    <property type="entry name" value="KsgA/Erm"/>
</dbReference>
<evidence type="ECO:0000256" key="2">
    <source>
        <dbReference type="ARBA" id="ARBA00022552"/>
    </source>
</evidence>
<dbReference type="PANTHER" id="PTHR11727">
    <property type="entry name" value="DIMETHYLADENOSINE TRANSFERASE"/>
    <property type="match status" value="1"/>
</dbReference>
<dbReference type="GO" id="GO:0005829">
    <property type="term" value="C:cytosol"/>
    <property type="evidence" value="ECO:0007669"/>
    <property type="project" value="TreeGrafter"/>
</dbReference>
<keyword evidence="5 7" id="KW-0949">S-adenosyl-L-methionine</keyword>
<feature type="binding site" evidence="7 8">
    <location>
        <position position="74"/>
    </location>
    <ligand>
        <name>S-adenosyl-L-methionine</name>
        <dbReference type="ChEBI" id="CHEBI:59789"/>
    </ligand>
</feature>
<evidence type="ECO:0000256" key="7">
    <source>
        <dbReference type="HAMAP-Rule" id="MF_00607"/>
    </source>
</evidence>
<dbReference type="EMBL" id="VULX01000004">
    <property type="protein sequence ID" value="MSR90777.1"/>
    <property type="molecule type" value="Genomic_DNA"/>
</dbReference>
<dbReference type="Gene3D" id="3.40.50.150">
    <property type="entry name" value="Vaccinia Virus protein VP39"/>
    <property type="match status" value="1"/>
</dbReference>
<dbReference type="RefSeq" id="WP_154530656.1">
    <property type="nucleotide sequence ID" value="NZ_JAQXTV010000021.1"/>
</dbReference>
<dbReference type="PROSITE" id="PS51689">
    <property type="entry name" value="SAM_RNA_A_N6_MT"/>
    <property type="match status" value="1"/>
</dbReference>
<comment type="catalytic activity">
    <reaction evidence="7">
        <text>adenosine(1518)/adenosine(1519) in 16S rRNA + 4 S-adenosyl-L-methionine = N(6)-dimethyladenosine(1518)/N(6)-dimethyladenosine(1519) in 16S rRNA + 4 S-adenosyl-L-homocysteine + 4 H(+)</text>
        <dbReference type="Rhea" id="RHEA:19609"/>
        <dbReference type="Rhea" id="RHEA-COMP:10232"/>
        <dbReference type="Rhea" id="RHEA-COMP:10233"/>
        <dbReference type="ChEBI" id="CHEBI:15378"/>
        <dbReference type="ChEBI" id="CHEBI:57856"/>
        <dbReference type="ChEBI" id="CHEBI:59789"/>
        <dbReference type="ChEBI" id="CHEBI:74411"/>
        <dbReference type="ChEBI" id="CHEBI:74493"/>
        <dbReference type="EC" id="2.1.1.182"/>
    </reaction>
</comment>
<dbReference type="CDD" id="cd02440">
    <property type="entry name" value="AdoMet_MTases"/>
    <property type="match status" value="1"/>
</dbReference>
<evidence type="ECO:0000256" key="5">
    <source>
        <dbReference type="ARBA" id="ARBA00022691"/>
    </source>
</evidence>
<dbReference type="PROSITE" id="PS01131">
    <property type="entry name" value="RRNA_A_DIMETH"/>
    <property type="match status" value="1"/>
</dbReference>
<gene>
    <name evidence="7 10" type="primary">rsmA</name>
    <name evidence="7" type="synonym">ksgA</name>
    <name evidence="10" type="ORF">FYJ33_04905</name>
</gene>
<dbReference type="SUPFAM" id="SSF53335">
    <property type="entry name" value="S-adenosyl-L-methionine-dependent methyltransferases"/>
    <property type="match status" value="1"/>
</dbReference>
<evidence type="ECO:0000256" key="4">
    <source>
        <dbReference type="ARBA" id="ARBA00022679"/>
    </source>
</evidence>
<name>A0A7X2MXA9_9CLOT</name>
<dbReference type="InterPro" id="IPR011530">
    <property type="entry name" value="rRNA_adenine_dimethylase"/>
</dbReference>
<comment type="similarity">
    <text evidence="7">Belongs to the class I-like SAM-binding methyltransferase superfamily. rRNA adenine N(6)-methyltransferase family. RsmA subfamily.</text>
</comment>
<evidence type="ECO:0000259" key="9">
    <source>
        <dbReference type="SMART" id="SM00650"/>
    </source>
</evidence>
<dbReference type="Pfam" id="PF00398">
    <property type="entry name" value="RrnaAD"/>
    <property type="match status" value="1"/>
</dbReference>
<keyword evidence="6 7" id="KW-0694">RNA-binding</keyword>
<keyword evidence="3 7" id="KW-0489">Methyltransferase</keyword>
<dbReference type="Gene3D" id="1.10.8.100">
    <property type="entry name" value="Ribosomal RNA adenine dimethylase-like, domain 2"/>
    <property type="match status" value="1"/>
</dbReference>
<evidence type="ECO:0000313" key="11">
    <source>
        <dbReference type="Proteomes" id="UP000460287"/>
    </source>
</evidence>
<feature type="domain" description="Ribosomal RNA adenine methylase transferase N-terminal" evidence="9">
    <location>
        <begin position="33"/>
        <end position="205"/>
    </location>
</feature>
<evidence type="ECO:0000256" key="3">
    <source>
        <dbReference type="ARBA" id="ARBA00022603"/>
    </source>
</evidence>
<feature type="binding site" evidence="7 8">
    <location>
        <position position="99"/>
    </location>
    <ligand>
        <name>S-adenosyl-L-methionine</name>
        <dbReference type="ChEBI" id="CHEBI:59789"/>
    </ligand>
</feature>
<dbReference type="InterPro" id="IPR020596">
    <property type="entry name" value="rRNA_Ade_Mease_Trfase_CS"/>
</dbReference>
<feature type="binding site" evidence="7 8">
    <location>
        <position position="26"/>
    </location>
    <ligand>
        <name>S-adenosyl-L-methionine</name>
        <dbReference type="ChEBI" id="CHEBI:59789"/>
    </ligand>
</feature>
<comment type="caution">
    <text evidence="10">The sequence shown here is derived from an EMBL/GenBank/DDBJ whole genome shotgun (WGS) entry which is preliminary data.</text>
</comment>
<dbReference type="FunFam" id="3.40.50.150:FF:000023">
    <property type="entry name" value="Ribosomal RNA small subunit methyltransferase A"/>
    <property type="match status" value="1"/>
</dbReference>
<dbReference type="EC" id="2.1.1.182" evidence="7"/>